<dbReference type="InterPro" id="IPR008635">
    <property type="entry name" value="Coiled_stalk_dom"/>
</dbReference>
<dbReference type="InterPro" id="IPR045584">
    <property type="entry name" value="Pilin-like"/>
</dbReference>
<evidence type="ECO:0000256" key="10">
    <source>
        <dbReference type="ARBA" id="ARBA00023237"/>
    </source>
</evidence>
<reference evidence="15 16" key="1">
    <citation type="submission" date="2022-06" db="EMBL/GenBank/DDBJ databases">
        <title>Isolation of gut microbiota from human fecal samples.</title>
        <authorList>
            <person name="Pamer E.G."/>
            <person name="Barat B."/>
            <person name="Waligurski E."/>
            <person name="Medina S."/>
            <person name="Paddock L."/>
            <person name="Mostad J."/>
        </authorList>
    </citation>
    <scope>NUCLEOTIDE SEQUENCE [LARGE SCALE GENOMIC DNA]</scope>
    <source>
        <strain evidence="15 16">DFI.1.1</strain>
    </source>
</reference>
<evidence type="ECO:0000256" key="7">
    <source>
        <dbReference type="ARBA" id="ARBA00022729"/>
    </source>
</evidence>
<evidence type="ECO:0000256" key="5">
    <source>
        <dbReference type="ARBA" id="ARBA00022452"/>
    </source>
</evidence>
<keyword evidence="8" id="KW-0653">Protein transport</keyword>
<dbReference type="CDD" id="cd12820">
    <property type="entry name" value="LbR_YadA-like"/>
    <property type="match status" value="1"/>
</dbReference>
<dbReference type="InterPro" id="IPR011049">
    <property type="entry name" value="Serralysin-like_metalloprot_C"/>
</dbReference>
<keyword evidence="11" id="KW-0175">Coiled coil</keyword>
<feature type="domain" description="Trimeric autotransporter adhesin YadA-like stalk" evidence="14">
    <location>
        <begin position="813"/>
        <end position="847"/>
    </location>
</feature>
<dbReference type="SUPFAM" id="SSF101967">
    <property type="entry name" value="Adhesin YadA, collagen-binding domain"/>
    <property type="match status" value="3"/>
</dbReference>
<organism evidence="15 16">
    <name type="scientific">Megasphaera massiliensis</name>
    <dbReference type="NCBI Taxonomy" id="1232428"/>
    <lineage>
        <taxon>Bacteria</taxon>
        <taxon>Bacillati</taxon>
        <taxon>Bacillota</taxon>
        <taxon>Negativicutes</taxon>
        <taxon>Veillonellales</taxon>
        <taxon>Veillonellaceae</taxon>
        <taxon>Megasphaera</taxon>
    </lineage>
</organism>
<evidence type="ECO:0000313" key="15">
    <source>
        <dbReference type="EMBL" id="MCQ5342932.1"/>
    </source>
</evidence>
<comment type="subcellular location">
    <subcellularLocation>
        <location evidence="2">Cell outer membrane</location>
    </subcellularLocation>
    <subcellularLocation>
        <location evidence="1">Cell surface</location>
    </subcellularLocation>
</comment>
<keyword evidence="9" id="KW-0472">Membrane</keyword>
<feature type="domain" description="Trimeric autotransporter adhesin YadA-like head" evidence="13">
    <location>
        <begin position="675"/>
        <end position="698"/>
    </location>
</feature>
<evidence type="ECO:0000313" key="16">
    <source>
        <dbReference type="Proteomes" id="UP001206692"/>
    </source>
</evidence>
<dbReference type="RefSeq" id="WP_227163199.1">
    <property type="nucleotide sequence ID" value="NZ_JAJCIO010000016.1"/>
</dbReference>
<evidence type="ECO:0000256" key="6">
    <source>
        <dbReference type="ARBA" id="ARBA00022692"/>
    </source>
</evidence>
<evidence type="ECO:0000256" key="9">
    <source>
        <dbReference type="ARBA" id="ARBA00023136"/>
    </source>
</evidence>
<evidence type="ECO:0000256" key="8">
    <source>
        <dbReference type="ARBA" id="ARBA00022927"/>
    </source>
</evidence>
<dbReference type="Proteomes" id="UP001206692">
    <property type="component" value="Unassembled WGS sequence"/>
</dbReference>
<proteinExistence type="inferred from homology"/>
<dbReference type="Gene3D" id="2.150.10.10">
    <property type="entry name" value="Serralysin-like metalloprotease, C-terminal"/>
    <property type="match status" value="4"/>
</dbReference>
<accession>A0ABT1ST84</accession>
<dbReference type="Gene3D" id="6.10.250.2040">
    <property type="match status" value="1"/>
</dbReference>
<feature type="domain" description="Trimeric autotransporter adhesin YadA-like head" evidence="13">
    <location>
        <begin position="707"/>
        <end position="733"/>
    </location>
</feature>
<protein>
    <submittedName>
        <fullName evidence="15">YadA-like family protein</fullName>
    </submittedName>
</protein>
<keyword evidence="10" id="KW-0998">Cell outer membrane</keyword>
<keyword evidence="6" id="KW-0812">Transmembrane</keyword>
<evidence type="ECO:0000256" key="2">
    <source>
        <dbReference type="ARBA" id="ARBA00004442"/>
    </source>
</evidence>
<dbReference type="InterPro" id="IPR008640">
    <property type="entry name" value="Adhesin_Head_dom"/>
</dbReference>
<feature type="domain" description="Trimeric autotransporter adhesin YadA-like head" evidence="13">
    <location>
        <begin position="736"/>
        <end position="761"/>
    </location>
</feature>
<dbReference type="Pfam" id="PF05658">
    <property type="entry name" value="YadA_head"/>
    <property type="match status" value="7"/>
</dbReference>
<evidence type="ECO:0000259" key="13">
    <source>
        <dbReference type="Pfam" id="PF05658"/>
    </source>
</evidence>
<sequence length="1168" mass="119996">MASEEKDVEKEYTFKVKGMDDRTVTYTIKEQVPLKSNTKNIENAVMLGYNTDVTQSGGVALGAEAVANTASGVAGYDPSTKAASTDTTSTWKSTLAAVSVGDSTDSANVKTRQITNVAAGTVDTDAVNVAQLKNLATRVDANSIHYFSTKSSKTAADTNYANDGAAGTDSIVIGISSKSDGVNSTVLGNNTTVTGVKNGRNNSIVVGHSIEADGTHNAIFATDYNNGDNKLTKVFGEQNTVLGVGNLVGYTAVQNGNNWDYTKNNSGSDQNVAVGLTNTVSGGSVVIGTNSVVQARGTSFGHANNILGDLYTGGEWRIALGNYITAKGDKAVAIGNGVNVNAWGGIGIGANDPMSLPRTIVTGKNAMAIGSRAQAQEENAMALGFKSIVTGKNATAIGVNTNASESNGVALGSDSVANTAAGVVGYDPSTNAASTDTTSTWKATRAAISVGGGTSGYTRQITNVAAGFADTDAVNVAQLKRVQSQLDSSSVHYFSTNSSQTGSGTNYLNDGATGTDSIVIGISSKSNGNNSTILGNNTTVTGVKNGRNNSIVVGHSIDVDGTHNAVFATDYNNGDNKLTKVFGEQNTVLGVGNLVGYTAVQNGNSWTYTKNDSGSDQNVAVGLLNTVSGGSIAVGTSSHVDTLGASFGHANSIEGGMMEGGQWRVALGNNLNVKGEMGLAVGNSAEVNGDWAIAIGNNNRNETTTTAQGAYAIALGTNAKATNTSALALGTSSAVSGFYATALGTAAKATVTQGVALGSFSTADRAGGVFGYDPSTKKESTSSEAAWKSVLGAVSVGGQVNYSDGTTGQATRQITNVAAGSADTDAVNVAQLKQVQESISDAVKEGKTTIEAGDNITVEKGSTENSYKISAKDTTLKGSDSALTLDGNKLKLEIEDTAGNKVSGSVEIDKIGSAIDTKNTIAKAEGGHIDFTTKDNDFGGTEYSLSVVTDGKVEAGNTGIVTGDTVYNETRVSKDGEYIKQSNSAAENLTVLDSQVKTNTDAITNISGNVTNLNSRVSKLDTRINRVGAGAAALAALHPQDYDPTAKWDFAAGYGNYKSANAVAIGAFYRPTNDVLFSIGTSMGGGENMFNAGVSFKFGSSNEYSNYSKASLAEVVSEQASTIGSLNARVEKQEQENEALRAQVEKQAQENAELRTQVQDILRQLANK</sequence>
<evidence type="ECO:0000259" key="12">
    <source>
        <dbReference type="Pfam" id="PF03895"/>
    </source>
</evidence>
<evidence type="ECO:0000256" key="11">
    <source>
        <dbReference type="SAM" id="Coils"/>
    </source>
</evidence>
<keyword evidence="4" id="KW-0813">Transport</keyword>
<keyword evidence="16" id="KW-1185">Reference proteome</keyword>
<dbReference type="InterPro" id="IPR005594">
    <property type="entry name" value="YadA_C"/>
</dbReference>
<evidence type="ECO:0000256" key="3">
    <source>
        <dbReference type="ARBA" id="ARBA00005848"/>
    </source>
</evidence>
<comment type="similarity">
    <text evidence="3">Belongs to the autotransporter-2 (AT-2) (TC 1.B.40) family.</text>
</comment>
<evidence type="ECO:0000259" key="14">
    <source>
        <dbReference type="Pfam" id="PF05662"/>
    </source>
</evidence>
<feature type="coiled-coil region" evidence="11">
    <location>
        <begin position="1123"/>
        <end position="1164"/>
    </location>
</feature>
<comment type="caution">
    <text evidence="15">The sequence shown here is derived from an EMBL/GenBank/DDBJ whole genome shotgun (WGS) entry which is preliminary data.</text>
</comment>
<keyword evidence="5" id="KW-1134">Transmembrane beta strand</keyword>
<feature type="domain" description="Trimeric autotransporter adhesin YadA-like head" evidence="13">
    <location>
        <begin position="165"/>
        <end position="191"/>
    </location>
</feature>
<evidence type="ECO:0000256" key="4">
    <source>
        <dbReference type="ARBA" id="ARBA00022448"/>
    </source>
</evidence>
<feature type="domain" description="Trimeric autotransporter adhesin YadA-like C-terminal membrane anchor" evidence="12">
    <location>
        <begin position="1041"/>
        <end position="1098"/>
    </location>
</feature>
<feature type="domain" description="Trimeric autotransporter adhesin YadA-like head" evidence="13">
    <location>
        <begin position="362"/>
        <end position="387"/>
    </location>
</feature>
<dbReference type="SUPFAM" id="SSF54523">
    <property type="entry name" value="Pili subunits"/>
    <property type="match status" value="1"/>
</dbReference>
<feature type="domain" description="Trimeric autotransporter adhesin YadA-like stalk" evidence="14">
    <location>
        <begin position="460"/>
        <end position="499"/>
    </location>
</feature>
<feature type="domain" description="Trimeric autotransporter adhesin YadA-like stalk" evidence="14">
    <location>
        <begin position="113"/>
        <end position="151"/>
    </location>
</feature>
<gene>
    <name evidence="15" type="ORF">NE675_07855</name>
</gene>
<dbReference type="Gene3D" id="3.30.1300.30">
    <property type="entry name" value="GSPII I/J protein-like"/>
    <property type="match status" value="1"/>
</dbReference>
<feature type="domain" description="Trimeric autotransporter adhesin YadA-like head" evidence="13">
    <location>
        <begin position="512"/>
        <end position="537"/>
    </location>
</feature>
<feature type="domain" description="Trimeric autotransporter adhesin YadA-like head" evidence="13">
    <location>
        <begin position="390"/>
        <end position="415"/>
    </location>
</feature>
<keyword evidence="7" id="KW-0732">Signal</keyword>
<evidence type="ECO:0000256" key="1">
    <source>
        <dbReference type="ARBA" id="ARBA00004241"/>
    </source>
</evidence>
<dbReference type="EMBL" id="JANGEW010000013">
    <property type="protein sequence ID" value="MCQ5342932.1"/>
    <property type="molecule type" value="Genomic_DNA"/>
</dbReference>
<dbReference type="Pfam" id="PF03895">
    <property type="entry name" value="YadA_anchor"/>
    <property type="match status" value="1"/>
</dbReference>
<dbReference type="Pfam" id="PF05662">
    <property type="entry name" value="YadA_stalk"/>
    <property type="match status" value="3"/>
</dbReference>
<name>A0ABT1ST84_9FIRM</name>